<accession>A0AAD6JP92</accession>
<keyword evidence="3" id="KW-1185">Reference proteome</keyword>
<keyword evidence="1" id="KW-1133">Transmembrane helix</keyword>
<evidence type="ECO:0000256" key="1">
    <source>
        <dbReference type="SAM" id="Phobius"/>
    </source>
</evidence>
<comment type="caution">
    <text evidence="2">The sequence shown here is derived from an EMBL/GenBank/DDBJ whole genome shotgun (WGS) entry which is preliminary data.</text>
</comment>
<name>A0AAD6JP92_9ROSI</name>
<reference evidence="2 3" key="1">
    <citation type="journal article" date="2023" name="Int. J. Mol. Sci.">
        <title>De Novo Assembly and Annotation of 11 Diverse Shrub Willow (Salix) Genomes Reveals Novel Gene Organization in Sex-Linked Regions.</title>
        <authorList>
            <person name="Hyden B."/>
            <person name="Feng K."/>
            <person name="Yates T.B."/>
            <person name="Jawdy S."/>
            <person name="Cereghino C."/>
            <person name="Smart L.B."/>
            <person name="Muchero W."/>
        </authorList>
    </citation>
    <scope>NUCLEOTIDE SEQUENCE [LARGE SCALE GENOMIC DNA]</scope>
    <source>
        <tissue evidence="2">Shoot tip</tissue>
    </source>
</reference>
<dbReference type="EMBL" id="JAPFFJ010000016">
    <property type="protein sequence ID" value="KAJ6408067.1"/>
    <property type="molecule type" value="Genomic_DNA"/>
</dbReference>
<gene>
    <name evidence="2" type="ORF">OIU84_011387</name>
</gene>
<keyword evidence="1" id="KW-0812">Transmembrane</keyword>
<evidence type="ECO:0000313" key="2">
    <source>
        <dbReference type="EMBL" id="KAJ6408067.1"/>
    </source>
</evidence>
<proteinExistence type="predicted"/>
<evidence type="ECO:0000313" key="3">
    <source>
        <dbReference type="Proteomes" id="UP001162972"/>
    </source>
</evidence>
<organism evidence="2 3">
    <name type="scientific">Salix udensis</name>
    <dbReference type="NCBI Taxonomy" id="889485"/>
    <lineage>
        <taxon>Eukaryota</taxon>
        <taxon>Viridiplantae</taxon>
        <taxon>Streptophyta</taxon>
        <taxon>Embryophyta</taxon>
        <taxon>Tracheophyta</taxon>
        <taxon>Spermatophyta</taxon>
        <taxon>Magnoliopsida</taxon>
        <taxon>eudicotyledons</taxon>
        <taxon>Gunneridae</taxon>
        <taxon>Pentapetalae</taxon>
        <taxon>rosids</taxon>
        <taxon>fabids</taxon>
        <taxon>Malpighiales</taxon>
        <taxon>Salicaceae</taxon>
        <taxon>Saliceae</taxon>
        <taxon>Salix</taxon>
    </lineage>
</organism>
<dbReference type="AlphaFoldDB" id="A0AAD6JP92"/>
<dbReference type="Proteomes" id="UP001162972">
    <property type="component" value="Chromosome 6"/>
</dbReference>
<keyword evidence="1" id="KW-0472">Membrane</keyword>
<feature type="transmembrane region" description="Helical" evidence="1">
    <location>
        <begin position="64"/>
        <end position="87"/>
    </location>
</feature>
<protein>
    <submittedName>
        <fullName evidence="2">Uncharacterized protein</fullName>
    </submittedName>
</protein>
<sequence length="148" mass="15236">MLLSSVFSAISFASSVPSKVVSVASFSTSTSMLPFSVFSATSFASSVPSKVVSVSSLSFEADDFLILFFGGPLSFTGVTLAFSLILADLLGVSPEPQSNSDTAVPPGCALRYCSNCLLLVISSPVGAVKIISPFLGVPLFLGTNYTSI</sequence>